<dbReference type="EMBL" id="CT573074">
    <property type="protein sequence ID" value="CAJ70944.1"/>
    <property type="molecule type" value="Genomic_DNA"/>
</dbReference>
<organism evidence="1">
    <name type="scientific">Kuenenia stuttgartiensis</name>
    <dbReference type="NCBI Taxonomy" id="174633"/>
    <lineage>
        <taxon>Bacteria</taxon>
        <taxon>Pseudomonadati</taxon>
        <taxon>Planctomycetota</taxon>
        <taxon>Candidatus Brocadiia</taxon>
        <taxon>Candidatus Brocadiales</taxon>
        <taxon>Candidatus Brocadiaceae</taxon>
        <taxon>Candidatus Kuenenia</taxon>
    </lineage>
</organism>
<protein>
    <submittedName>
        <fullName evidence="1">Uncharacterized protein</fullName>
    </submittedName>
</protein>
<reference evidence="1" key="2">
    <citation type="submission" date="2006-01" db="EMBL/GenBank/DDBJ databases">
        <authorList>
            <person name="Genoscope"/>
        </authorList>
    </citation>
    <scope>NUCLEOTIDE SEQUENCE</scope>
</reference>
<evidence type="ECO:0000313" key="3">
    <source>
        <dbReference type="Proteomes" id="UP000501926"/>
    </source>
</evidence>
<evidence type="ECO:0000313" key="1">
    <source>
        <dbReference type="EMBL" id="CAJ70944.1"/>
    </source>
</evidence>
<reference evidence="2 3" key="3">
    <citation type="submission" date="2020-02" db="EMBL/GenBank/DDBJ databases">
        <title>Newly sequenced genome of strain CSTR1 showed variability in Candidatus Kuenenia stuttgartiensis genomes.</title>
        <authorList>
            <person name="Ding C."/>
            <person name="Adrian L."/>
        </authorList>
    </citation>
    <scope>NUCLEOTIDE SEQUENCE [LARGE SCALE GENOMIC DNA]</scope>
    <source>
        <strain evidence="2 3">CSTR1</strain>
    </source>
</reference>
<sequence>MFHGKLFGCGSTVLNDDCQCLNNYKKTENIQLKLELRQHRFFSGNSYNILYYNKISIDNIWENG</sequence>
<proteinExistence type="predicted"/>
<evidence type="ECO:0000313" key="2">
    <source>
        <dbReference type="EMBL" id="QII13277.1"/>
    </source>
</evidence>
<dbReference type="EMBL" id="CP049055">
    <property type="protein sequence ID" value="QII13277.1"/>
    <property type="molecule type" value="Genomic_DNA"/>
</dbReference>
<reference evidence="1" key="1">
    <citation type="journal article" date="2006" name="Nature">
        <title>Deciphering the evolution and metabolism of an anammox bacterium from a community genome.</title>
        <authorList>
            <person name="Strous M."/>
            <person name="Pelletier E."/>
            <person name="Mangenot S."/>
            <person name="Rattei T."/>
            <person name="Lehner A."/>
            <person name="Taylor M.W."/>
            <person name="Horn M."/>
            <person name="Daims H."/>
            <person name="Bartol-Mavel D."/>
            <person name="Wincker P."/>
            <person name="Barbe V."/>
            <person name="Fonknechten N."/>
            <person name="Vallenet D."/>
            <person name="Segurens B."/>
            <person name="Schenowitz-Truong C."/>
            <person name="Medigue C."/>
            <person name="Collingro A."/>
            <person name="Snel B."/>
            <person name="Dutilh B.E."/>
            <person name="OpDenCamp H.J.M."/>
            <person name="vanDerDrift C."/>
            <person name="Cirpus I."/>
            <person name="vanDePas-Schoonen K.T."/>
            <person name="Harhangi H.R."/>
            <person name="vanNiftrik L."/>
            <person name="Schmid M."/>
            <person name="Keltjens J."/>
            <person name="vanDeVossenberg J."/>
            <person name="Kartal B."/>
            <person name="Meier H."/>
            <person name="Frishman D."/>
            <person name="Huynen M.A."/>
            <person name="Mewes H."/>
            <person name="Weissenbach J."/>
            <person name="Jetten M.S.M."/>
            <person name="Wagner M."/>
            <person name="LePaslier D."/>
        </authorList>
    </citation>
    <scope>NUCLEOTIDE SEQUENCE</scope>
</reference>
<name>Q1PUN2_KUEST</name>
<dbReference type="Proteomes" id="UP000501926">
    <property type="component" value="Chromosome"/>
</dbReference>
<dbReference type="AlphaFoldDB" id="Q1PUN2"/>
<gene>
    <name evidence="2" type="ORF">KsCSTR_38980</name>
    <name evidence="1" type="ORF">kustb0199</name>
</gene>
<accession>Q1PUN2</accession>